<dbReference type="EMBL" id="CP049257">
    <property type="protein sequence ID" value="QIG44563.1"/>
    <property type="molecule type" value="Genomic_DNA"/>
</dbReference>
<organism evidence="1 2">
    <name type="scientific">Nocardioides anomalus</name>
    <dbReference type="NCBI Taxonomy" id="2712223"/>
    <lineage>
        <taxon>Bacteria</taxon>
        <taxon>Bacillati</taxon>
        <taxon>Actinomycetota</taxon>
        <taxon>Actinomycetes</taxon>
        <taxon>Propionibacteriales</taxon>
        <taxon>Nocardioidaceae</taxon>
        <taxon>Nocardioides</taxon>
    </lineage>
</organism>
<dbReference type="AlphaFoldDB" id="A0A6G6WHD7"/>
<accession>A0A6G6WHD7</accession>
<evidence type="ECO:0008006" key="3">
    <source>
        <dbReference type="Google" id="ProtNLM"/>
    </source>
</evidence>
<reference evidence="1 2" key="1">
    <citation type="submission" date="2020-02" db="EMBL/GenBank/DDBJ databases">
        <title>Full genome sequence of Nocardioides sp. R-3366.</title>
        <authorList>
            <person name="Im W.-T."/>
        </authorList>
    </citation>
    <scope>NUCLEOTIDE SEQUENCE [LARGE SCALE GENOMIC DNA]</scope>
    <source>
        <strain evidence="1 2">R-3366</strain>
    </source>
</reference>
<name>A0A6G6WHD7_9ACTN</name>
<proteinExistence type="predicted"/>
<dbReference type="KEGG" id="nano:G5V58_18825"/>
<keyword evidence="2" id="KW-1185">Reference proteome</keyword>
<dbReference type="Pfam" id="PF19463">
    <property type="entry name" value="DUF6000"/>
    <property type="match status" value="1"/>
</dbReference>
<gene>
    <name evidence="1" type="ORF">G5V58_18825</name>
</gene>
<dbReference type="Proteomes" id="UP000502996">
    <property type="component" value="Chromosome"/>
</dbReference>
<sequence length="183" mass="19815">MPGHGSPELDAAVARYVVPERRYLRLLHGAFLDDADADAFVQALRSDAARVSDDELDLLLGHEWRARLTAAWLVAADRRAAYVDPLGGHLLRDESTYAGQGYCVALAAVGGAPARGHLLAYLERLRSLSDVRSDREWALAALLVADRRDGSTDAGPFVTGDGRAEPLGERVAHLERLLAHLEG</sequence>
<protein>
    <recommendedName>
        <fullName evidence="3">HEAT repeat domain-containing protein</fullName>
    </recommendedName>
</protein>
<dbReference type="RefSeq" id="WP_165236212.1">
    <property type="nucleotide sequence ID" value="NZ_CP049257.1"/>
</dbReference>
<dbReference type="InterPro" id="IPR046042">
    <property type="entry name" value="DUF6000"/>
</dbReference>
<evidence type="ECO:0000313" key="2">
    <source>
        <dbReference type="Proteomes" id="UP000502996"/>
    </source>
</evidence>
<evidence type="ECO:0000313" key="1">
    <source>
        <dbReference type="EMBL" id="QIG44563.1"/>
    </source>
</evidence>